<protein>
    <submittedName>
        <fullName evidence="3">AAA family ATPase</fullName>
    </submittedName>
</protein>
<dbReference type="InterPro" id="IPR052026">
    <property type="entry name" value="ExeA_AAA_ATPase_DNA-bind"/>
</dbReference>
<dbReference type="GO" id="GO:0016887">
    <property type="term" value="F:ATP hydrolysis activity"/>
    <property type="evidence" value="ECO:0007669"/>
    <property type="project" value="InterPro"/>
</dbReference>
<dbReference type="EMBL" id="JACEZT010000027">
    <property type="protein sequence ID" value="MBA5640193.1"/>
    <property type="molecule type" value="Genomic_DNA"/>
</dbReference>
<dbReference type="PANTHER" id="PTHR35894:SF7">
    <property type="entry name" value="GENERAL SECRETION PATHWAY PROTEIN A-RELATED"/>
    <property type="match status" value="1"/>
</dbReference>
<sequence length="297" mass="33097">MYLQHFGLKEAPFGITPDTSFFFTSPHSQEALNTLLVAARSGEGFIKITGEVGTGKTLLCRKFITTLGEEFVTAYIPNPYLEPRSLMLALADELSLTLARDVDQHQLLKAITSRLMELAAQDKRVLLCLDEAQAIPLESLEALRLLTNLETEKRKLLQIVLFGQPELNQHLQLDSIRQLAQRITFHYHLGPLTRDDMEYYLAHRLRVAGFTGSRLFSRGAISVLYRASGGIPRLINIMAHKSLMLAYGQGKQQVARSHVQLAAADTIGVRRARWPWMAALATSALVAACGLTWALNK</sequence>
<proteinExistence type="predicted"/>
<feature type="transmembrane region" description="Helical" evidence="1">
    <location>
        <begin position="274"/>
        <end position="295"/>
    </location>
</feature>
<dbReference type="Gene3D" id="3.40.50.300">
    <property type="entry name" value="P-loop containing nucleotide triphosphate hydrolases"/>
    <property type="match status" value="1"/>
</dbReference>
<dbReference type="InterPro" id="IPR027417">
    <property type="entry name" value="P-loop_NTPase"/>
</dbReference>
<feature type="domain" description="ORC1/DEAH AAA+ ATPase" evidence="2">
    <location>
        <begin position="40"/>
        <end position="169"/>
    </location>
</feature>
<dbReference type="SUPFAM" id="SSF52540">
    <property type="entry name" value="P-loop containing nucleoside triphosphate hydrolases"/>
    <property type="match status" value="1"/>
</dbReference>
<keyword evidence="1" id="KW-1133">Transmembrane helix</keyword>
<keyword evidence="1" id="KW-0812">Transmembrane</keyword>
<dbReference type="Proteomes" id="UP000534388">
    <property type="component" value="Unassembled WGS sequence"/>
</dbReference>
<dbReference type="Pfam" id="PF13401">
    <property type="entry name" value="AAA_22"/>
    <property type="match status" value="1"/>
</dbReference>
<dbReference type="PANTHER" id="PTHR35894">
    <property type="entry name" value="GENERAL SECRETION PATHWAY PROTEIN A-RELATED"/>
    <property type="match status" value="1"/>
</dbReference>
<comment type="caution">
    <text evidence="3">The sequence shown here is derived from an EMBL/GenBank/DDBJ whole genome shotgun (WGS) entry which is preliminary data.</text>
</comment>
<dbReference type="RefSeq" id="WP_182167414.1">
    <property type="nucleotide sequence ID" value="NZ_JACEZT010000027.1"/>
</dbReference>
<dbReference type="AlphaFoldDB" id="A0A7W2EX33"/>
<gene>
    <name evidence="3" type="ORF">H3H37_24315</name>
</gene>
<keyword evidence="4" id="KW-1185">Reference proteome</keyword>
<reference evidence="3 4" key="1">
    <citation type="submission" date="2020-07" db="EMBL/GenBank/DDBJ databases">
        <title>Novel species isolated from subtropical streams in China.</title>
        <authorList>
            <person name="Lu H."/>
        </authorList>
    </citation>
    <scope>NUCLEOTIDE SEQUENCE [LARGE SCALE GENOMIC DNA]</scope>
    <source>
        <strain evidence="3 4">LX20W</strain>
    </source>
</reference>
<name>A0A7W2EX33_9BURK</name>
<evidence type="ECO:0000313" key="4">
    <source>
        <dbReference type="Proteomes" id="UP000534388"/>
    </source>
</evidence>
<accession>A0A7W2EX33</accession>
<evidence type="ECO:0000313" key="3">
    <source>
        <dbReference type="EMBL" id="MBA5640193.1"/>
    </source>
</evidence>
<evidence type="ECO:0000259" key="2">
    <source>
        <dbReference type="Pfam" id="PF13401"/>
    </source>
</evidence>
<dbReference type="InterPro" id="IPR049945">
    <property type="entry name" value="AAA_22"/>
</dbReference>
<organism evidence="3 4">
    <name type="scientific">Rugamonas brunnea</name>
    <dbReference type="NCBI Taxonomy" id="2758569"/>
    <lineage>
        <taxon>Bacteria</taxon>
        <taxon>Pseudomonadati</taxon>
        <taxon>Pseudomonadota</taxon>
        <taxon>Betaproteobacteria</taxon>
        <taxon>Burkholderiales</taxon>
        <taxon>Oxalobacteraceae</taxon>
        <taxon>Telluria group</taxon>
        <taxon>Rugamonas</taxon>
    </lineage>
</organism>
<evidence type="ECO:0000256" key="1">
    <source>
        <dbReference type="SAM" id="Phobius"/>
    </source>
</evidence>
<keyword evidence="1" id="KW-0472">Membrane</keyword>